<feature type="transmembrane region" description="Helical" evidence="1">
    <location>
        <begin position="66"/>
        <end position="89"/>
    </location>
</feature>
<protein>
    <submittedName>
        <fullName evidence="2">Uncharacterized protein</fullName>
    </submittedName>
</protein>
<keyword evidence="1" id="KW-0812">Transmembrane</keyword>
<feature type="transmembrane region" description="Helical" evidence="1">
    <location>
        <begin position="95"/>
        <end position="114"/>
    </location>
</feature>
<gene>
    <name evidence="2" type="ORF">SAMN05216576_1254</name>
</gene>
<keyword evidence="1" id="KW-1133">Transmembrane helix</keyword>
<evidence type="ECO:0000256" key="1">
    <source>
        <dbReference type="SAM" id="Phobius"/>
    </source>
</evidence>
<dbReference type="EMBL" id="FMZQ01000025">
    <property type="protein sequence ID" value="SDD65930.1"/>
    <property type="molecule type" value="Genomic_DNA"/>
</dbReference>
<dbReference type="AlphaFoldDB" id="A0A1G6WIZ0"/>
<proteinExistence type="predicted"/>
<organism evidence="2 3">
    <name type="scientific">Ectopseudomonas chengduensis</name>
    <dbReference type="NCBI Taxonomy" id="489632"/>
    <lineage>
        <taxon>Bacteria</taxon>
        <taxon>Pseudomonadati</taxon>
        <taxon>Pseudomonadota</taxon>
        <taxon>Gammaproteobacteria</taxon>
        <taxon>Pseudomonadales</taxon>
        <taxon>Pseudomonadaceae</taxon>
        <taxon>Ectopseudomonas</taxon>
    </lineage>
</organism>
<keyword evidence="1" id="KW-0472">Membrane</keyword>
<sequence>MGMIRHILWLDCMAAASAGVVVLLLAPWLSGWYALPRELLSFIGAVNIAYACFSFSLAIHVRRAEALIKLLAVANGLWALACLGIAATFAPLMTLPGLCHVLGEAAFVGGLGMLEWKWRRQLLVAGEQGVSTQPVADQ</sequence>
<feature type="transmembrane region" description="Helical" evidence="1">
    <location>
        <begin position="39"/>
        <end position="59"/>
    </location>
</feature>
<reference evidence="3" key="1">
    <citation type="submission" date="2016-10" db="EMBL/GenBank/DDBJ databases">
        <authorList>
            <person name="Varghese N."/>
            <person name="Submissions S."/>
        </authorList>
    </citation>
    <scope>NUCLEOTIDE SEQUENCE [LARGE SCALE GENOMIC DNA]</scope>
    <source>
        <strain evidence="3">DSM 26382</strain>
    </source>
</reference>
<evidence type="ECO:0000313" key="3">
    <source>
        <dbReference type="Proteomes" id="UP000199467"/>
    </source>
</evidence>
<dbReference type="Proteomes" id="UP000199467">
    <property type="component" value="Unassembled WGS sequence"/>
</dbReference>
<keyword evidence="3" id="KW-1185">Reference proteome</keyword>
<feature type="transmembrane region" description="Helical" evidence="1">
    <location>
        <begin position="7"/>
        <end position="33"/>
    </location>
</feature>
<accession>A0A1G6WIZ0</accession>
<dbReference type="RefSeq" id="WP_236699054.1">
    <property type="nucleotide sequence ID" value="NZ_FMZQ01000025.1"/>
</dbReference>
<evidence type="ECO:0000313" key="2">
    <source>
        <dbReference type="EMBL" id="SDD65930.1"/>
    </source>
</evidence>
<name>A0A1G6WIZ0_9GAMM</name>